<name>A0A0F9CV94_9ZZZZ</name>
<dbReference type="EMBL" id="LAZR01042420">
    <property type="protein sequence ID" value="KKL09576.1"/>
    <property type="molecule type" value="Genomic_DNA"/>
</dbReference>
<accession>A0A0F9CV94</accession>
<comment type="caution">
    <text evidence="1">The sequence shown here is derived from an EMBL/GenBank/DDBJ whole genome shotgun (WGS) entry which is preliminary data.</text>
</comment>
<reference evidence="1" key="1">
    <citation type="journal article" date="2015" name="Nature">
        <title>Complex archaea that bridge the gap between prokaryotes and eukaryotes.</title>
        <authorList>
            <person name="Spang A."/>
            <person name="Saw J.H."/>
            <person name="Jorgensen S.L."/>
            <person name="Zaremba-Niedzwiedzka K."/>
            <person name="Martijn J."/>
            <person name="Lind A.E."/>
            <person name="van Eijk R."/>
            <person name="Schleper C."/>
            <person name="Guy L."/>
            <person name="Ettema T.J."/>
        </authorList>
    </citation>
    <scope>NUCLEOTIDE SEQUENCE</scope>
</reference>
<proteinExistence type="predicted"/>
<sequence>MRVKDYKEAVEAIDDIVFRAKIPILTMVAVLEVTKHRLMIEHTLHGMEKETVHFFAKLQKEAEKQNAGRGVS</sequence>
<protein>
    <submittedName>
        <fullName evidence="1">Uncharacterized protein</fullName>
    </submittedName>
</protein>
<gene>
    <name evidence="1" type="ORF">LCGC14_2564480</name>
</gene>
<evidence type="ECO:0000313" key="1">
    <source>
        <dbReference type="EMBL" id="KKL09576.1"/>
    </source>
</evidence>
<organism evidence="1">
    <name type="scientific">marine sediment metagenome</name>
    <dbReference type="NCBI Taxonomy" id="412755"/>
    <lineage>
        <taxon>unclassified sequences</taxon>
        <taxon>metagenomes</taxon>
        <taxon>ecological metagenomes</taxon>
    </lineage>
</organism>
<dbReference type="AlphaFoldDB" id="A0A0F9CV94"/>